<protein>
    <submittedName>
        <fullName evidence="1">Uncharacterized protein</fullName>
    </submittedName>
</protein>
<organism evidence="1 2">
    <name type="scientific">Sulfidibacter corallicola</name>
    <dbReference type="NCBI Taxonomy" id="2818388"/>
    <lineage>
        <taxon>Bacteria</taxon>
        <taxon>Pseudomonadati</taxon>
        <taxon>Acidobacteriota</taxon>
        <taxon>Holophagae</taxon>
        <taxon>Acanthopleuribacterales</taxon>
        <taxon>Acanthopleuribacteraceae</taxon>
        <taxon>Sulfidibacter</taxon>
    </lineage>
</organism>
<proteinExistence type="predicted"/>
<evidence type="ECO:0000313" key="1">
    <source>
        <dbReference type="EMBL" id="QTD48449.1"/>
    </source>
</evidence>
<dbReference type="Proteomes" id="UP000663929">
    <property type="component" value="Chromosome"/>
</dbReference>
<keyword evidence="2" id="KW-1185">Reference proteome</keyword>
<dbReference type="AlphaFoldDB" id="A0A8A4TEC1"/>
<gene>
    <name evidence="1" type="ORF">J3U87_22955</name>
</gene>
<name>A0A8A4TEC1_SULCO</name>
<dbReference type="EMBL" id="CP071793">
    <property type="protein sequence ID" value="QTD48449.1"/>
    <property type="molecule type" value="Genomic_DNA"/>
</dbReference>
<dbReference type="KEGG" id="scor:J3U87_22955"/>
<sequence length="58" mass="6283">MITGTQRSILSDLIGRQPAPITVGPPQGVMLLKQGQLTTLDKERVRPSYHRTTAPGTV</sequence>
<accession>A0A8A4TEC1</accession>
<dbReference type="RefSeq" id="WP_237378100.1">
    <property type="nucleotide sequence ID" value="NZ_CP071793.1"/>
</dbReference>
<reference evidence="1" key="1">
    <citation type="submission" date="2021-03" db="EMBL/GenBank/DDBJ databases">
        <title>Acanthopleuribacteraceae sp. M133.</title>
        <authorList>
            <person name="Wang G."/>
        </authorList>
    </citation>
    <scope>NUCLEOTIDE SEQUENCE</scope>
    <source>
        <strain evidence="1">M133</strain>
    </source>
</reference>
<evidence type="ECO:0000313" key="2">
    <source>
        <dbReference type="Proteomes" id="UP000663929"/>
    </source>
</evidence>